<proteinExistence type="predicted"/>
<name>A0A2R8CCJ1_9RHOB</name>
<protein>
    <submittedName>
        <fullName evidence="2">Uncharacterized protein</fullName>
    </submittedName>
</protein>
<reference evidence="3" key="1">
    <citation type="submission" date="2018-03" db="EMBL/GenBank/DDBJ databases">
        <authorList>
            <person name="Rodrigo-Torres L."/>
            <person name="Arahal R. D."/>
            <person name="Lucena T."/>
        </authorList>
    </citation>
    <scope>NUCLEOTIDE SEQUENCE [LARGE SCALE GENOMIC DNA]</scope>
    <source>
        <strain evidence="3">CECT 7615</strain>
    </source>
</reference>
<feature type="compositionally biased region" description="Basic and acidic residues" evidence="1">
    <location>
        <begin position="241"/>
        <end position="251"/>
    </location>
</feature>
<gene>
    <name evidence="2" type="ORF">TRM7615_03686</name>
</gene>
<sequence>MAGSWISTCFKNCKRYSYKIVLVDKALALGLVIRPVWTHLTKWADYAAGLNCVSKAVMSISKTRACSRPSLMPLAGHLLPLGRAALRAAVGTLLPPRIRKTSSPVSNENTTCQTRDRAELCSAPGPRPLAGLTQSGLLGRGSPPECWEPAFLKRNGSRVHASGQTYAAAPIIAVHHCFVVPHKGALVTSIPQSNVGQLSQRHLPAHPRMPRRCLSERHQHPWHGPARSSRSEGGPASACRWRADRGSERRR</sequence>
<dbReference type="AlphaFoldDB" id="A0A2R8CCJ1"/>
<organism evidence="2 3">
    <name type="scientific">Falsiruegeria mediterranea M17</name>
    <dbReference type="NCBI Taxonomy" id="1200281"/>
    <lineage>
        <taxon>Bacteria</taxon>
        <taxon>Pseudomonadati</taxon>
        <taxon>Pseudomonadota</taxon>
        <taxon>Alphaproteobacteria</taxon>
        <taxon>Rhodobacterales</taxon>
        <taxon>Roseobacteraceae</taxon>
        <taxon>Falsiruegeria</taxon>
    </lineage>
</organism>
<dbReference type="Proteomes" id="UP000244898">
    <property type="component" value="Unassembled WGS sequence"/>
</dbReference>
<evidence type="ECO:0000313" key="3">
    <source>
        <dbReference type="Proteomes" id="UP000244898"/>
    </source>
</evidence>
<dbReference type="EMBL" id="ONZG01000010">
    <property type="protein sequence ID" value="SPJ30156.1"/>
    <property type="molecule type" value="Genomic_DNA"/>
</dbReference>
<evidence type="ECO:0000256" key="1">
    <source>
        <dbReference type="SAM" id="MobiDB-lite"/>
    </source>
</evidence>
<evidence type="ECO:0000313" key="2">
    <source>
        <dbReference type="EMBL" id="SPJ30156.1"/>
    </source>
</evidence>
<feature type="region of interest" description="Disordered" evidence="1">
    <location>
        <begin position="217"/>
        <end position="251"/>
    </location>
</feature>
<accession>A0A2R8CCJ1</accession>
<keyword evidence="3" id="KW-1185">Reference proteome</keyword>